<evidence type="ECO:0000256" key="1">
    <source>
        <dbReference type="ARBA" id="ARBA00010609"/>
    </source>
</evidence>
<dbReference type="SUPFAM" id="SSF49503">
    <property type="entry name" value="Cupredoxins"/>
    <property type="match status" value="2"/>
</dbReference>
<dbReference type="InterPro" id="IPR011707">
    <property type="entry name" value="Cu-oxidase-like_N"/>
</dbReference>
<dbReference type="InterPro" id="IPR006311">
    <property type="entry name" value="TAT_signal"/>
</dbReference>
<dbReference type="PROSITE" id="PS00080">
    <property type="entry name" value="MULTICOPPER_OXIDASE2"/>
    <property type="match status" value="1"/>
</dbReference>
<dbReference type="InterPro" id="IPR045087">
    <property type="entry name" value="Cu-oxidase_fam"/>
</dbReference>
<evidence type="ECO:0000256" key="5">
    <source>
        <dbReference type="ARBA" id="ARBA00038978"/>
    </source>
</evidence>
<evidence type="ECO:0000259" key="11">
    <source>
        <dbReference type="Pfam" id="PF07732"/>
    </source>
</evidence>
<keyword evidence="13" id="KW-1185">Reference proteome</keyword>
<dbReference type="Proteomes" id="UP000007880">
    <property type="component" value="Chromosome"/>
</dbReference>
<dbReference type="eggNOG" id="COG2132">
    <property type="taxonomic scope" value="Bacteria"/>
</dbReference>
<reference evidence="12 13" key="1">
    <citation type="submission" date="2012-02" db="EMBL/GenBank/DDBJ databases">
        <title>Complete genome sequence of Caldilinea aerophila DSM 14535 (= NBRC 102666).</title>
        <authorList>
            <person name="Oguchi A."/>
            <person name="Hosoyama A."/>
            <person name="Sekine M."/>
            <person name="Fukai R."/>
            <person name="Kato Y."/>
            <person name="Nakamura S."/>
            <person name="Hanada S."/>
            <person name="Yamazaki S."/>
            <person name="Fujita N."/>
        </authorList>
    </citation>
    <scope>NUCLEOTIDE SEQUENCE [LARGE SCALE GENOMIC DNA]</scope>
    <source>
        <strain evidence="13">DSM 14535 / JCM 11387 / NBRC 104270 / STL-6-O1</strain>
    </source>
</reference>
<evidence type="ECO:0000256" key="2">
    <source>
        <dbReference type="ARBA" id="ARBA00011245"/>
    </source>
</evidence>
<evidence type="ECO:0000256" key="6">
    <source>
        <dbReference type="ARBA" id="ARBA00041027"/>
    </source>
</evidence>
<comment type="subunit">
    <text evidence="2">Monomer.</text>
</comment>
<dbReference type="Pfam" id="PF07732">
    <property type="entry name" value="Cu-oxidase_3"/>
    <property type="match status" value="1"/>
</dbReference>
<organism evidence="12 13">
    <name type="scientific">Caldilinea aerophila (strain DSM 14535 / JCM 11387 / NBRC 104270 / STL-6-O1)</name>
    <dbReference type="NCBI Taxonomy" id="926550"/>
    <lineage>
        <taxon>Bacteria</taxon>
        <taxon>Bacillati</taxon>
        <taxon>Chloroflexota</taxon>
        <taxon>Caldilineae</taxon>
        <taxon>Caldilineales</taxon>
        <taxon>Caldilineaceae</taxon>
        <taxon>Caldilinea</taxon>
    </lineage>
</organism>
<dbReference type="EC" id="1.16.3.4" evidence="5"/>
<dbReference type="GO" id="GO:0016491">
    <property type="term" value="F:oxidoreductase activity"/>
    <property type="evidence" value="ECO:0007669"/>
    <property type="project" value="UniProtKB-KW"/>
</dbReference>
<dbReference type="InterPro" id="IPR008972">
    <property type="entry name" value="Cupredoxin"/>
</dbReference>
<keyword evidence="4" id="KW-0560">Oxidoreductase</keyword>
<evidence type="ECO:0000256" key="4">
    <source>
        <dbReference type="ARBA" id="ARBA00023002"/>
    </source>
</evidence>
<evidence type="ECO:0000256" key="8">
    <source>
        <dbReference type="ARBA" id="ARBA00043090"/>
    </source>
</evidence>
<proteinExistence type="inferred from homology"/>
<evidence type="ECO:0000259" key="10">
    <source>
        <dbReference type="Pfam" id="PF07731"/>
    </source>
</evidence>
<dbReference type="Gene3D" id="2.60.40.420">
    <property type="entry name" value="Cupredoxins - blue copper proteins"/>
    <property type="match status" value="3"/>
</dbReference>
<name>I0I2J5_CALAS</name>
<dbReference type="PROSITE" id="PS00079">
    <property type="entry name" value="MULTICOPPER_OXIDASE1"/>
    <property type="match status" value="1"/>
</dbReference>
<feature type="domain" description="Plastocyanin-like" evidence="10">
    <location>
        <begin position="479"/>
        <end position="563"/>
    </location>
</feature>
<evidence type="ECO:0000256" key="3">
    <source>
        <dbReference type="ARBA" id="ARBA00022723"/>
    </source>
</evidence>
<dbReference type="InterPro" id="IPR002355">
    <property type="entry name" value="Cu_oxidase_Cu_BS"/>
</dbReference>
<keyword evidence="3" id="KW-0479">Metal-binding</keyword>
<comment type="catalytic activity">
    <reaction evidence="9">
        <text>4 Cu(+) + O2 + 4 H(+) = 4 Cu(2+) + 2 H2O</text>
        <dbReference type="Rhea" id="RHEA:30083"/>
        <dbReference type="ChEBI" id="CHEBI:15377"/>
        <dbReference type="ChEBI" id="CHEBI:15378"/>
        <dbReference type="ChEBI" id="CHEBI:15379"/>
        <dbReference type="ChEBI" id="CHEBI:29036"/>
        <dbReference type="ChEBI" id="CHEBI:49552"/>
        <dbReference type="EC" id="1.16.3.4"/>
    </reaction>
    <physiologicalReaction direction="left-to-right" evidence="9">
        <dbReference type="Rhea" id="RHEA:30084"/>
    </physiologicalReaction>
</comment>
<dbReference type="STRING" id="926550.CLDAP_14430"/>
<gene>
    <name evidence="12" type="ordered locus">CLDAP_14430</name>
</gene>
<dbReference type="InterPro" id="IPR011706">
    <property type="entry name" value="Cu-oxidase_C"/>
</dbReference>
<feature type="domain" description="Plastocyanin-like" evidence="11">
    <location>
        <begin position="96"/>
        <end position="200"/>
    </location>
</feature>
<evidence type="ECO:0000256" key="7">
    <source>
        <dbReference type="ARBA" id="ARBA00042896"/>
    </source>
</evidence>
<dbReference type="Pfam" id="PF07731">
    <property type="entry name" value="Cu-oxidase_2"/>
    <property type="match status" value="1"/>
</dbReference>
<dbReference type="InterPro" id="IPR019546">
    <property type="entry name" value="TAT_signal_bac_arc"/>
</dbReference>
<dbReference type="OrthoDB" id="9757546at2"/>
<dbReference type="EMBL" id="AP012337">
    <property type="protein sequence ID" value="BAL99482.1"/>
    <property type="molecule type" value="Genomic_DNA"/>
</dbReference>
<comment type="similarity">
    <text evidence="1">Belongs to the multicopper oxidase family.</text>
</comment>
<protein>
    <recommendedName>
        <fullName evidence="6">Multicopper oxidase CueO</fullName>
        <ecNumber evidence="5">1.16.3.4</ecNumber>
    </recommendedName>
    <alternativeName>
        <fullName evidence="7">Copper efflux oxidase</fullName>
    </alternativeName>
    <alternativeName>
        <fullName evidence="8">Cuprous oxidase</fullName>
    </alternativeName>
</protein>
<dbReference type="HOGENOM" id="CLU_009100_2_1_0"/>
<dbReference type="AlphaFoldDB" id="I0I2J5"/>
<dbReference type="CDD" id="cd13852">
    <property type="entry name" value="CuRO_1_McoP_like"/>
    <property type="match status" value="1"/>
</dbReference>
<dbReference type="CDD" id="cd13907">
    <property type="entry name" value="CuRO_3_MCO_like_1"/>
    <property type="match status" value="1"/>
</dbReference>
<dbReference type="PROSITE" id="PS51318">
    <property type="entry name" value="TAT"/>
    <property type="match status" value="1"/>
</dbReference>
<evidence type="ECO:0000313" key="13">
    <source>
        <dbReference type="Proteomes" id="UP000007880"/>
    </source>
</evidence>
<dbReference type="RefSeq" id="WP_014432721.1">
    <property type="nucleotide sequence ID" value="NC_017079.1"/>
</dbReference>
<accession>I0I2J5</accession>
<dbReference type="KEGG" id="cap:CLDAP_14430"/>
<dbReference type="NCBIfam" id="TIGR01409">
    <property type="entry name" value="TAT_signal_seq"/>
    <property type="match status" value="1"/>
</dbReference>
<dbReference type="PATRIC" id="fig|926550.5.peg.1522"/>
<dbReference type="PANTHER" id="PTHR48267:SF1">
    <property type="entry name" value="BILIRUBIN OXIDASE"/>
    <property type="match status" value="1"/>
</dbReference>
<evidence type="ECO:0000256" key="9">
    <source>
        <dbReference type="ARBA" id="ARBA00048092"/>
    </source>
</evidence>
<dbReference type="CDD" id="cd13879">
    <property type="entry name" value="CuRO_2_McoP_like"/>
    <property type="match status" value="1"/>
</dbReference>
<evidence type="ECO:0000313" key="12">
    <source>
        <dbReference type="EMBL" id="BAL99482.1"/>
    </source>
</evidence>
<dbReference type="InterPro" id="IPR033138">
    <property type="entry name" value="Cu_oxidase_CS"/>
</dbReference>
<sequence length="565" mass="62210">MSENVSLHRRNSLTRRQFLRYSGLGAAALGLSACAGQLPPVALPSRPTTSPATTASTAAQTTGLTFRLTVKAAERPIFAGSLTRVLTYAGEVLEGDPAAVTNLPDSYLGPIVRVRRGQRVRIHVHNTLSEPTNIHWHGLIVPAEMDGHPSRLIEPGQEAVYEFEVRNRPGTYWFHPHPHERTAEQAYRGLAGLFIVTDAEEAALGLPADAQELPLIIQDRRFDHNHQLVYIAAGMAGMMEQMMGFLGEAILVNGHPNAAFSVAAQPYRLRILSGSNARIYKLAWSNDAPLVVIGGDGGLLERPLTYPYVMLSPGERVELWADFSPLKVGQEIKLISLPFEGVEAGPMQMMAASEPLPNGASFEVATFRIAEEGNADLILPEQLLPFERLSPADAVNAAQPRTFIFAMDDQMNWTINGRRFEIDQVADDEKVRFGETEVWELINALDAPVAASAAMQHGAHMQHGGTGMMGGGMMAGMKDFMAHPVHLHGVHFQVLDRTVDDAQRSGWETVRKGLLDEGWKDTTLLMPGERVRILVRFDGYRGVYLLHCHNLEHEDSGMMRNFEIV</sequence>
<dbReference type="GO" id="GO:0005507">
    <property type="term" value="F:copper ion binding"/>
    <property type="evidence" value="ECO:0007669"/>
    <property type="project" value="InterPro"/>
</dbReference>
<dbReference type="PANTHER" id="PTHR48267">
    <property type="entry name" value="CUPREDOXIN SUPERFAMILY PROTEIN"/>
    <property type="match status" value="1"/>
</dbReference>